<dbReference type="CDD" id="cd23837">
    <property type="entry name" value="UBCc_UBE2O"/>
    <property type="match status" value="1"/>
</dbReference>
<feature type="region of interest" description="Disordered" evidence="3">
    <location>
        <begin position="335"/>
        <end position="418"/>
    </location>
</feature>
<dbReference type="AlphaFoldDB" id="A0A7M5WN19"/>
<dbReference type="InterPro" id="IPR057734">
    <property type="entry name" value="UBE2O-like_SH3-C"/>
</dbReference>
<keyword evidence="1" id="KW-0808">Transferase</keyword>
<evidence type="ECO:0000256" key="1">
    <source>
        <dbReference type="ARBA" id="ARBA00022679"/>
    </source>
</evidence>
<dbReference type="Pfam" id="PF23046">
    <property type="entry name" value="tSH3-B_UBE2O"/>
    <property type="match status" value="1"/>
</dbReference>
<dbReference type="InterPro" id="IPR016135">
    <property type="entry name" value="UBQ-conjugating_enzyme/RWD"/>
</dbReference>
<dbReference type="GeneID" id="136815257"/>
<protein>
    <recommendedName>
        <fullName evidence="4">UBC core domain-containing protein</fullName>
    </recommendedName>
</protein>
<feature type="compositionally biased region" description="Acidic residues" evidence="3">
    <location>
        <begin position="638"/>
        <end position="650"/>
    </location>
</feature>
<name>A0A7M5WN19_9CNID</name>
<reference evidence="5" key="1">
    <citation type="submission" date="2021-01" db="UniProtKB">
        <authorList>
            <consortium name="EnsemblMetazoa"/>
        </authorList>
    </citation>
    <scope>IDENTIFICATION</scope>
</reference>
<dbReference type="Pfam" id="PF23043">
    <property type="entry name" value="SH3-B_UBE2O"/>
    <property type="match status" value="1"/>
</dbReference>
<proteinExistence type="predicted"/>
<dbReference type="PANTHER" id="PTHR46116">
    <property type="entry name" value="(E3-INDEPENDENT) E2 UBIQUITIN-CONJUGATING ENZYME"/>
    <property type="match status" value="1"/>
</dbReference>
<dbReference type="InterPro" id="IPR057733">
    <property type="entry name" value="UBE2O-like_SH3-B"/>
</dbReference>
<feature type="region of interest" description="Disordered" evidence="3">
    <location>
        <begin position="638"/>
        <end position="660"/>
    </location>
</feature>
<dbReference type="Gene3D" id="3.10.110.10">
    <property type="entry name" value="Ubiquitin Conjugating Enzyme"/>
    <property type="match status" value="1"/>
</dbReference>
<dbReference type="InterPro" id="IPR057735">
    <property type="entry name" value="UBE2O-like_tSH3-B"/>
</dbReference>
<dbReference type="PANTHER" id="PTHR46116:SF15">
    <property type="entry name" value="(E3-INDEPENDENT) E2 UBIQUITIN-CONJUGATING ENZYME"/>
    <property type="match status" value="1"/>
</dbReference>
<dbReference type="GO" id="GO:0061631">
    <property type="term" value="F:ubiquitin conjugating enzyme activity"/>
    <property type="evidence" value="ECO:0007669"/>
    <property type="project" value="TreeGrafter"/>
</dbReference>
<dbReference type="SUPFAM" id="SSF54495">
    <property type="entry name" value="UBC-like"/>
    <property type="match status" value="1"/>
</dbReference>
<feature type="compositionally biased region" description="Low complexity" evidence="3">
    <location>
        <begin position="336"/>
        <end position="348"/>
    </location>
</feature>
<dbReference type="Pfam" id="PF23044">
    <property type="entry name" value="SH3-C_UBE2O"/>
    <property type="match status" value="1"/>
</dbReference>
<organism evidence="5 6">
    <name type="scientific">Clytia hemisphaerica</name>
    <dbReference type="NCBI Taxonomy" id="252671"/>
    <lineage>
        <taxon>Eukaryota</taxon>
        <taxon>Metazoa</taxon>
        <taxon>Cnidaria</taxon>
        <taxon>Hydrozoa</taxon>
        <taxon>Hydroidolina</taxon>
        <taxon>Leptothecata</taxon>
        <taxon>Obeliida</taxon>
        <taxon>Clytiidae</taxon>
        <taxon>Clytia</taxon>
    </lineage>
</organism>
<dbReference type="SMART" id="SM00212">
    <property type="entry name" value="UBCc"/>
    <property type="match status" value="1"/>
</dbReference>
<evidence type="ECO:0000313" key="6">
    <source>
        <dbReference type="Proteomes" id="UP000594262"/>
    </source>
</evidence>
<feature type="compositionally biased region" description="Polar residues" evidence="3">
    <location>
        <begin position="738"/>
        <end position="750"/>
    </location>
</feature>
<evidence type="ECO:0000256" key="3">
    <source>
        <dbReference type="SAM" id="MobiDB-lite"/>
    </source>
</evidence>
<keyword evidence="2" id="KW-0833">Ubl conjugation pathway</keyword>
<feature type="compositionally biased region" description="Polar residues" evidence="3">
    <location>
        <begin position="371"/>
        <end position="389"/>
    </location>
</feature>
<dbReference type="Pfam" id="PF00179">
    <property type="entry name" value="UQ_con"/>
    <property type="match status" value="1"/>
</dbReference>
<dbReference type="Proteomes" id="UP000594262">
    <property type="component" value="Unplaced"/>
</dbReference>
<feature type="domain" description="UBC core" evidence="4">
    <location>
        <begin position="793"/>
        <end position="953"/>
    </location>
</feature>
<evidence type="ECO:0000259" key="4">
    <source>
        <dbReference type="PROSITE" id="PS50127"/>
    </source>
</evidence>
<dbReference type="EnsemblMetazoa" id="CLYHEMT012687.1">
    <property type="protein sequence ID" value="CLYHEMP012687.1"/>
    <property type="gene ID" value="CLYHEMG012687"/>
</dbReference>
<dbReference type="OrthoDB" id="47801at2759"/>
<dbReference type="InterPro" id="IPR000608">
    <property type="entry name" value="UBC"/>
</dbReference>
<accession>A0A7M5WN19</accession>
<feature type="compositionally biased region" description="Acidic residues" evidence="3">
    <location>
        <begin position="349"/>
        <end position="370"/>
    </location>
</feature>
<dbReference type="PROSITE" id="PS50127">
    <property type="entry name" value="UBC_2"/>
    <property type="match status" value="1"/>
</dbReference>
<feature type="region of interest" description="Disordered" evidence="3">
    <location>
        <begin position="738"/>
        <end position="763"/>
    </location>
</feature>
<evidence type="ECO:0000313" key="5">
    <source>
        <dbReference type="EnsemblMetazoa" id="CLYHEMP012687.1"/>
    </source>
</evidence>
<evidence type="ECO:0000256" key="2">
    <source>
        <dbReference type="ARBA" id="ARBA00022786"/>
    </source>
</evidence>
<sequence>MAAMRKKSENETVKENDSSVLFGIFEEDLIQTRNNKKQLGIVTRAYYQDDESDDSFEDEDEEEKLEKGKVEIGWYSMNSKWNDKDTEVVNESTVELVDRAVMPGHIVRWSNKSNGIQKATVKNVQVYVDLQIVGTNQIVKNINAENLLPLSEYRESNAIVKGPWLGNIQEVHYTLTLVLKNKARCIISGEDIADLVDITDQRDEDSTFYCPDFYPGQQVQGAPRAFKEAKYISGVKPILGNQRSVKAIVEKVEVSSVDVEWHVSGYSGDLDESIVQPSNILSYQDLQSADVSQLKHFKEAHLQVGDKAFYVLTEENVKFLKPTKVPANTSVVTKRTGAGAAAAACETTQTDDEDTDEGADIEAMEEDSDYGSETPSALNSTSQPKSNSLGSTPSNGSGRRGGSRSRKKRYSHLQKKRKSRYRPFVNIEAGNKICVEVCRTRTVANVEWQDGTFTSNVASTDLFPSENLDELEFFPGDYVIDKRVDAEAQEVTKYGVVQTADFTGRICNVRWLYYTNDPTAVTVEEKIEEDVSVYDITYHPDFSFRPGDIVVRLSPTDKFAIYQGAKDESGNANRLSSVGQVIQVNSDGRVDVVWIDKRRSSIIPSELYSINQDDWDGSEHDYDDDGEFDDDVIMGDLDEFPEDDDGEWETSSETSDTGAELRNQLSPLEDVIQRSLNALIPNTATDVVVGAPEETTQLPIETSNETPLSEDHVIGMNRRTVEFMNALDRHFFAPVNQQAQNEQISAPQRQSIDDEPTDMSPDEATKSCFQTLEQADQSHQFYSTTCLPINPRKYNAAIMKDMRLMRSHLPPGIIVKSFQDRIDLLSILITGPVGTPYEDGLFVFDLQYPDNYPIDPPNVHYHAFCTDRLNPNLYQEGKVCVSLLGTWTGKGNETWTSKSTVHQLLLSIQGLILNAEPYFNEAGYEKQRGTVEGKENSRVYNEMALIKMIESLRNMIQRPPKVFQDEIRQHFQEKLPRFIQRMEHWLSMEGASSSTNSDNNPQFPLLPISKGFRVTVRREMEKLKNMKGSTT</sequence>
<dbReference type="RefSeq" id="XP_066927801.1">
    <property type="nucleotide sequence ID" value="XM_067071700.1"/>
</dbReference>
<keyword evidence="6" id="KW-1185">Reference proteome</keyword>
<feature type="compositionally biased region" description="Basic residues" evidence="3">
    <location>
        <begin position="401"/>
        <end position="418"/>
    </location>
</feature>